<reference evidence="2" key="1">
    <citation type="journal article" date="2009" name="Rice">
        <title>De Novo Next Generation Sequencing of Plant Genomes.</title>
        <authorList>
            <person name="Rounsley S."/>
            <person name="Marri P.R."/>
            <person name="Yu Y."/>
            <person name="He R."/>
            <person name="Sisneros N."/>
            <person name="Goicoechea J.L."/>
            <person name="Lee S.J."/>
            <person name="Angelova A."/>
            <person name="Kudrna D."/>
            <person name="Luo M."/>
            <person name="Affourtit J."/>
            <person name="Desany B."/>
            <person name="Knight J."/>
            <person name="Niazi F."/>
            <person name="Egholm M."/>
            <person name="Wing R.A."/>
        </authorList>
    </citation>
    <scope>NUCLEOTIDE SEQUENCE [LARGE SCALE GENOMIC DNA]</scope>
    <source>
        <strain evidence="2">cv. IRGC 105608</strain>
    </source>
</reference>
<feature type="region of interest" description="Disordered" evidence="1">
    <location>
        <begin position="1"/>
        <end position="27"/>
    </location>
</feature>
<dbReference type="AlphaFoldDB" id="A0A0D3HGI6"/>
<sequence length="157" mass="16812">MGMDSSGDGGGKAVGAAPSWVEESPAPGPRLRLPLPFPPASAMQQAPLWIQPAVSLYGYTMSMPGDAQPEGSHQSASSAKPALSSCRRNKSENTSFVSDLRDHIQEFIHASPNEHRTCFTKTIKRMFGMSKVVAERSTEAKEPGAESVLPLQTTVSR</sequence>
<dbReference type="eggNOG" id="ENOG502S4N9">
    <property type="taxonomic scope" value="Eukaryota"/>
</dbReference>
<accession>A0A0D3HGI6</accession>
<evidence type="ECO:0000313" key="3">
    <source>
        <dbReference type="Proteomes" id="UP000026960"/>
    </source>
</evidence>
<evidence type="ECO:0000256" key="1">
    <source>
        <dbReference type="SAM" id="MobiDB-lite"/>
    </source>
</evidence>
<name>A0A0D3HGI6_9ORYZ</name>
<dbReference type="HOGENOM" id="CLU_145692_1_0_1"/>
<dbReference type="Proteomes" id="UP000026960">
    <property type="component" value="Chromosome 10"/>
</dbReference>
<dbReference type="STRING" id="65489.A0A0D3HGI6"/>
<dbReference type="PANTHER" id="PTHR33622:SF1">
    <property type="entry name" value="OS10G0557800 PROTEIN"/>
    <property type="match status" value="1"/>
</dbReference>
<feature type="region of interest" description="Disordered" evidence="1">
    <location>
        <begin position="63"/>
        <end position="94"/>
    </location>
</feature>
<dbReference type="Gramene" id="OBART10G18250.1">
    <property type="protein sequence ID" value="OBART10G18250.1"/>
    <property type="gene ID" value="OBART10G18250"/>
</dbReference>
<feature type="compositionally biased region" description="Basic and acidic residues" evidence="1">
    <location>
        <begin position="135"/>
        <end position="144"/>
    </location>
</feature>
<keyword evidence="3" id="KW-1185">Reference proteome</keyword>
<organism evidence="2">
    <name type="scientific">Oryza barthii</name>
    <dbReference type="NCBI Taxonomy" id="65489"/>
    <lineage>
        <taxon>Eukaryota</taxon>
        <taxon>Viridiplantae</taxon>
        <taxon>Streptophyta</taxon>
        <taxon>Embryophyta</taxon>
        <taxon>Tracheophyta</taxon>
        <taxon>Spermatophyta</taxon>
        <taxon>Magnoliopsida</taxon>
        <taxon>Liliopsida</taxon>
        <taxon>Poales</taxon>
        <taxon>Poaceae</taxon>
        <taxon>BOP clade</taxon>
        <taxon>Oryzoideae</taxon>
        <taxon>Oryzeae</taxon>
        <taxon>Oryzinae</taxon>
        <taxon>Oryza</taxon>
    </lineage>
</organism>
<feature type="region of interest" description="Disordered" evidence="1">
    <location>
        <begin position="135"/>
        <end position="157"/>
    </location>
</feature>
<dbReference type="PaxDb" id="65489-OBART10G18250.1"/>
<reference evidence="2" key="2">
    <citation type="submission" date="2015-03" db="UniProtKB">
        <authorList>
            <consortium name="EnsemblPlants"/>
        </authorList>
    </citation>
    <scope>IDENTIFICATION</scope>
</reference>
<evidence type="ECO:0000313" key="2">
    <source>
        <dbReference type="EnsemblPlants" id="OBART10G18250.1"/>
    </source>
</evidence>
<dbReference type="EnsemblPlants" id="OBART10G18250.1">
    <property type="protein sequence ID" value="OBART10G18250.1"/>
    <property type="gene ID" value="OBART10G18250"/>
</dbReference>
<dbReference type="PANTHER" id="PTHR33622">
    <property type="entry name" value="OS03G0724500 PROTEIN"/>
    <property type="match status" value="1"/>
</dbReference>
<protein>
    <submittedName>
        <fullName evidence="2">Uncharacterized protein</fullName>
    </submittedName>
</protein>
<proteinExistence type="predicted"/>